<accession>A0AAD5C9X2</accession>
<keyword evidence="1" id="KW-0812">Transmembrane</keyword>
<protein>
    <recommendedName>
        <fullName evidence="4">Transmembrane protein</fullName>
    </recommendedName>
</protein>
<keyword evidence="1" id="KW-0472">Membrane</keyword>
<gene>
    <name evidence="2" type="ORF">M8C21_019525</name>
</gene>
<evidence type="ECO:0000256" key="1">
    <source>
        <dbReference type="SAM" id="Phobius"/>
    </source>
</evidence>
<dbReference type="Proteomes" id="UP001206925">
    <property type="component" value="Unassembled WGS sequence"/>
</dbReference>
<sequence>MRNPITAVVSGVGHLVGTIFGGPIDFLSGKSCNSVCGPTWDVGCYIENFCIEHLLKFFVVSLLLYIVLLLVYFLYKIKLFHCLFKTSFKMVWACLSSIFAFWENGCRVFCGMLRTVHERRKMYKRDIELANMNSVSFEEDVDMEASVSYHRERYRKRRRSWSGDHKNNLLRRSLKARSHRVHVGVDLDRSMKRKHIKDEDVRNIKLCEKGTKSQEIKTCTQKDTIHLGRSSAAEQTGWH</sequence>
<dbReference type="PANTHER" id="PTHR35278:SF1">
    <property type="entry name" value="F8K7.16"/>
    <property type="match status" value="1"/>
</dbReference>
<evidence type="ECO:0000313" key="2">
    <source>
        <dbReference type="EMBL" id="KAI7737564.1"/>
    </source>
</evidence>
<dbReference type="PANTHER" id="PTHR35278">
    <property type="entry name" value="TRANSMEMBRANE PROTEIN-RELATED"/>
    <property type="match status" value="1"/>
</dbReference>
<keyword evidence="1" id="KW-1133">Transmembrane helix</keyword>
<feature type="transmembrane region" description="Helical" evidence="1">
    <location>
        <begin position="57"/>
        <end position="75"/>
    </location>
</feature>
<name>A0AAD5C9X2_AMBAR</name>
<dbReference type="AlphaFoldDB" id="A0AAD5C9X2"/>
<keyword evidence="3" id="KW-1185">Reference proteome</keyword>
<dbReference type="EMBL" id="JAMZMK010008995">
    <property type="protein sequence ID" value="KAI7737564.1"/>
    <property type="molecule type" value="Genomic_DNA"/>
</dbReference>
<proteinExistence type="predicted"/>
<feature type="non-terminal residue" evidence="2">
    <location>
        <position position="1"/>
    </location>
</feature>
<evidence type="ECO:0008006" key="4">
    <source>
        <dbReference type="Google" id="ProtNLM"/>
    </source>
</evidence>
<organism evidence="2 3">
    <name type="scientific">Ambrosia artemisiifolia</name>
    <name type="common">Common ragweed</name>
    <dbReference type="NCBI Taxonomy" id="4212"/>
    <lineage>
        <taxon>Eukaryota</taxon>
        <taxon>Viridiplantae</taxon>
        <taxon>Streptophyta</taxon>
        <taxon>Embryophyta</taxon>
        <taxon>Tracheophyta</taxon>
        <taxon>Spermatophyta</taxon>
        <taxon>Magnoliopsida</taxon>
        <taxon>eudicotyledons</taxon>
        <taxon>Gunneridae</taxon>
        <taxon>Pentapetalae</taxon>
        <taxon>asterids</taxon>
        <taxon>campanulids</taxon>
        <taxon>Asterales</taxon>
        <taxon>Asteraceae</taxon>
        <taxon>Asteroideae</taxon>
        <taxon>Heliantheae alliance</taxon>
        <taxon>Heliantheae</taxon>
        <taxon>Ambrosia</taxon>
    </lineage>
</organism>
<evidence type="ECO:0000313" key="3">
    <source>
        <dbReference type="Proteomes" id="UP001206925"/>
    </source>
</evidence>
<comment type="caution">
    <text evidence="2">The sequence shown here is derived from an EMBL/GenBank/DDBJ whole genome shotgun (WGS) entry which is preliminary data.</text>
</comment>
<reference evidence="2" key="1">
    <citation type="submission" date="2022-06" db="EMBL/GenBank/DDBJ databases">
        <title>Uncovering the hologenomic basis of an extraordinary plant invasion.</title>
        <authorList>
            <person name="Bieker V.C."/>
            <person name="Martin M.D."/>
            <person name="Gilbert T."/>
            <person name="Hodgins K."/>
            <person name="Battlay P."/>
            <person name="Petersen B."/>
            <person name="Wilson J."/>
        </authorList>
    </citation>
    <scope>NUCLEOTIDE SEQUENCE</scope>
    <source>
        <strain evidence="2">AA19_3_7</strain>
        <tissue evidence="2">Leaf</tissue>
    </source>
</reference>